<dbReference type="Pfam" id="PF09344">
    <property type="entry name" value="Cas_CT1975"/>
    <property type="match status" value="1"/>
</dbReference>
<dbReference type="InterPro" id="IPR010148">
    <property type="entry name" value="CRISPR-assoc_prot_CT1975"/>
</dbReference>
<dbReference type="RefSeq" id="WP_394300591.1">
    <property type="nucleotide sequence ID" value="NZ_JBHMQT010000013.1"/>
</dbReference>
<gene>
    <name evidence="2" type="primary">cas7e</name>
    <name evidence="2" type="ORF">ACFHYQ_08715</name>
</gene>
<feature type="region of interest" description="Disordered" evidence="1">
    <location>
        <begin position="147"/>
        <end position="171"/>
    </location>
</feature>
<evidence type="ECO:0000313" key="3">
    <source>
        <dbReference type="Proteomes" id="UP001589870"/>
    </source>
</evidence>
<dbReference type="NCBIfam" id="TIGR01869">
    <property type="entry name" value="casC_Cse4"/>
    <property type="match status" value="1"/>
</dbReference>
<sequence length="393" mass="42632">MIIELHLLQSFPVSNLNRDDIGQPKTATFGGVTRGRISSQSLKRAARQLFNQYGLSADETGVRTKRLLDNAARLLADQRGRDAERSQVVVGAGLEALGFGVDASTRLTQYLLFVGPQASELLADFCDRQWDRLEKAAAAKAAEAKKAAAKKKTGDSGEPESAVKSKKIKPDKETLAEAQRILDAQQVADIALFGRMIADNKDFNVEAASQVAHALSTHAVVNEFDYYTAVDDLKPQDESGADMIGTVDFNSACYYRYANLDLDQLTKNLGGDVDLTIRTARAWLYALVHAVPTGKQNSMAARTMPDTLIGVIRETGAWNLANAFLRPVTGSDLMSLSTQRLIEHLGQLRSFYGGKDMSVTAASVTSTLPGIDEAERAVTLEEFSSRVLASIEA</sequence>
<keyword evidence="3" id="KW-1185">Reference proteome</keyword>
<name>A0ABV6U1N7_9ACTN</name>
<accession>A0ABV6U1N7</accession>
<dbReference type="EMBL" id="JBHMQT010000013">
    <property type="protein sequence ID" value="MFC0862377.1"/>
    <property type="molecule type" value="Genomic_DNA"/>
</dbReference>
<proteinExistence type="predicted"/>
<evidence type="ECO:0000256" key="1">
    <source>
        <dbReference type="SAM" id="MobiDB-lite"/>
    </source>
</evidence>
<comment type="caution">
    <text evidence="2">The sequence shown here is derived from an EMBL/GenBank/DDBJ whole genome shotgun (WGS) entry which is preliminary data.</text>
</comment>
<reference evidence="2 3" key="1">
    <citation type="submission" date="2024-09" db="EMBL/GenBank/DDBJ databases">
        <authorList>
            <person name="Sun Q."/>
            <person name="Mori K."/>
        </authorList>
    </citation>
    <scope>NUCLEOTIDE SEQUENCE [LARGE SCALE GENOMIC DNA]</scope>
    <source>
        <strain evidence="2 3">TBRC 1851</strain>
    </source>
</reference>
<organism evidence="2 3">
    <name type="scientific">Sphaerimonospora cavernae</name>
    <dbReference type="NCBI Taxonomy" id="1740611"/>
    <lineage>
        <taxon>Bacteria</taxon>
        <taxon>Bacillati</taxon>
        <taxon>Actinomycetota</taxon>
        <taxon>Actinomycetes</taxon>
        <taxon>Streptosporangiales</taxon>
        <taxon>Streptosporangiaceae</taxon>
        <taxon>Sphaerimonospora</taxon>
    </lineage>
</organism>
<dbReference type="Proteomes" id="UP001589870">
    <property type="component" value="Unassembled WGS sequence"/>
</dbReference>
<evidence type="ECO:0000313" key="2">
    <source>
        <dbReference type="EMBL" id="MFC0862377.1"/>
    </source>
</evidence>
<protein>
    <submittedName>
        <fullName evidence="2">Type I-E CRISPR-associated protein Cas7/Cse4/CasC</fullName>
    </submittedName>
</protein>